<keyword evidence="6" id="KW-0460">Magnesium</keyword>
<dbReference type="SMART" id="SM00479">
    <property type="entry name" value="EXOIII"/>
    <property type="match status" value="1"/>
</dbReference>
<name>A0A0J7KIH0_LASNI</name>
<comment type="caution">
    <text evidence="9">The sequence shown here is derived from an EMBL/GenBank/DDBJ whole genome shotgun (WGS) entry which is preliminary data.</text>
</comment>
<feature type="domain" description="Exonuclease" evidence="8">
    <location>
        <begin position="5"/>
        <end position="317"/>
    </location>
</feature>
<dbReference type="SUPFAM" id="SSF53098">
    <property type="entry name" value="Ribonuclease H-like"/>
    <property type="match status" value="1"/>
</dbReference>
<dbReference type="AlphaFoldDB" id="A0A0J7KIH0"/>
<keyword evidence="3" id="KW-0479">Metal-binding</keyword>
<dbReference type="GO" id="GO:0046872">
    <property type="term" value="F:metal ion binding"/>
    <property type="evidence" value="ECO:0007669"/>
    <property type="project" value="UniProtKB-KW"/>
</dbReference>
<evidence type="ECO:0000256" key="5">
    <source>
        <dbReference type="ARBA" id="ARBA00022839"/>
    </source>
</evidence>
<evidence type="ECO:0000256" key="4">
    <source>
        <dbReference type="ARBA" id="ARBA00022801"/>
    </source>
</evidence>
<dbReference type="InterPro" id="IPR013520">
    <property type="entry name" value="Ribonucl_H"/>
</dbReference>
<dbReference type="GO" id="GO:0003676">
    <property type="term" value="F:nucleic acid binding"/>
    <property type="evidence" value="ECO:0007669"/>
    <property type="project" value="InterPro"/>
</dbReference>
<comment type="similarity">
    <text evidence="7">Belongs to the exonuclease superfamily. TREX family.</text>
</comment>
<dbReference type="GO" id="GO:0008296">
    <property type="term" value="F:3'-5'-DNA exonuclease activity"/>
    <property type="evidence" value="ECO:0007669"/>
    <property type="project" value="TreeGrafter"/>
</dbReference>
<dbReference type="PANTHER" id="PTHR13058:SF19">
    <property type="entry name" value="LD40940P"/>
    <property type="match status" value="1"/>
</dbReference>
<dbReference type="OrthoDB" id="10250935at2759"/>
<evidence type="ECO:0000256" key="2">
    <source>
        <dbReference type="ARBA" id="ARBA00022722"/>
    </source>
</evidence>
<proteinExistence type="inferred from homology"/>
<gene>
    <name evidence="9" type="ORF">RF55_10229</name>
</gene>
<keyword evidence="4" id="KW-0378">Hydrolase</keyword>
<dbReference type="GO" id="GO:0006308">
    <property type="term" value="P:DNA catabolic process"/>
    <property type="evidence" value="ECO:0007669"/>
    <property type="project" value="TreeGrafter"/>
</dbReference>
<accession>A0A0J7KIH0</accession>
<dbReference type="Pfam" id="PF00929">
    <property type="entry name" value="RNase_T"/>
    <property type="match status" value="1"/>
</dbReference>
<keyword evidence="2" id="KW-0540">Nuclease</keyword>
<protein>
    <submittedName>
        <fullName evidence="9">Three prime repair exonuclease 2</fullName>
    </submittedName>
</protein>
<keyword evidence="5 9" id="KW-0269">Exonuclease</keyword>
<dbReference type="EMBL" id="LBMM01007086">
    <property type="protein sequence ID" value="KMQ90054.1"/>
    <property type="molecule type" value="Genomic_DNA"/>
</dbReference>
<dbReference type="InterPro" id="IPR040393">
    <property type="entry name" value="TREX1/2"/>
</dbReference>
<dbReference type="Proteomes" id="UP000036403">
    <property type="component" value="Unassembled WGS sequence"/>
</dbReference>
<organism evidence="9 10">
    <name type="scientific">Lasius niger</name>
    <name type="common">Black garden ant</name>
    <dbReference type="NCBI Taxonomy" id="67767"/>
    <lineage>
        <taxon>Eukaryota</taxon>
        <taxon>Metazoa</taxon>
        <taxon>Ecdysozoa</taxon>
        <taxon>Arthropoda</taxon>
        <taxon>Hexapoda</taxon>
        <taxon>Insecta</taxon>
        <taxon>Pterygota</taxon>
        <taxon>Neoptera</taxon>
        <taxon>Endopterygota</taxon>
        <taxon>Hymenoptera</taxon>
        <taxon>Apocrita</taxon>
        <taxon>Aculeata</taxon>
        <taxon>Formicoidea</taxon>
        <taxon>Formicidae</taxon>
        <taxon>Formicinae</taxon>
        <taxon>Lasius</taxon>
        <taxon>Lasius</taxon>
    </lineage>
</organism>
<dbReference type="Gene3D" id="3.30.420.10">
    <property type="entry name" value="Ribonuclease H-like superfamily/Ribonuclease H"/>
    <property type="match status" value="1"/>
</dbReference>
<dbReference type="PaxDb" id="67767-A0A0J7KIH0"/>
<dbReference type="GO" id="GO:0005737">
    <property type="term" value="C:cytoplasm"/>
    <property type="evidence" value="ECO:0007669"/>
    <property type="project" value="TreeGrafter"/>
</dbReference>
<evidence type="ECO:0000256" key="7">
    <source>
        <dbReference type="ARBA" id="ARBA00025769"/>
    </source>
</evidence>
<reference evidence="9 10" key="1">
    <citation type="submission" date="2015-04" db="EMBL/GenBank/DDBJ databases">
        <title>Lasius niger genome sequencing.</title>
        <authorList>
            <person name="Konorov E.A."/>
            <person name="Nikitin M.A."/>
            <person name="Kirill M.V."/>
            <person name="Chang P."/>
        </authorList>
    </citation>
    <scope>NUCLEOTIDE SEQUENCE [LARGE SCALE GENOMIC DNA]</scope>
    <source>
        <tissue evidence="9">Whole</tissue>
    </source>
</reference>
<evidence type="ECO:0000256" key="6">
    <source>
        <dbReference type="ARBA" id="ARBA00022842"/>
    </source>
</evidence>
<dbReference type="InterPro" id="IPR012337">
    <property type="entry name" value="RNaseH-like_sf"/>
</dbReference>
<evidence type="ECO:0000259" key="8">
    <source>
        <dbReference type="SMART" id="SM00479"/>
    </source>
</evidence>
<dbReference type="InterPro" id="IPR036397">
    <property type="entry name" value="RNaseH_sf"/>
</dbReference>
<evidence type="ECO:0000313" key="9">
    <source>
        <dbReference type="EMBL" id="KMQ90054.1"/>
    </source>
</evidence>
<evidence type="ECO:0000256" key="1">
    <source>
        <dbReference type="ARBA" id="ARBA00001946"/>
    </source>
</evidence>
<sequence length="332" mass="38740">MEIQTFVFFDLETTGLIHGKMMPRITEIALVAVARESMICNSNKVPAPRVLHKLILPINPQKVIPPNVEYMTKLFNEDMLLLQPFECEVYELIKCFLQRLTPPVCFAAHNGNRFDYPIFLHELERINKIFDDKILCIDTWKMFQDFFKKRDSEAKIVQNFLNDEYNDSLSMLDMDMIMMEQEAKIAATTEQHLPSISRATSPYDEYIKVINNKKYDTNKEYNDDIDVESSKNLRQKANEKTPENQIIRQHEAVLAERPFKKSPRKKLDFGCERPVSLKLGAIYEYMFGSNFSHEHSAEADCLAMIRCVTNIIDFFLEWSDNHASPLVCCKRI</sequence>
<dbReference type="PANTHER" id="PTHR13058">
    <property type="entry name" value="THREE PRIME REPAIR EXONUCLEASE 1, 2"/>
    <property type="match status" value="1"/>
</dbReference>
<evidence type="ECO:0000256" key="3">
    <source>
        <dbReference type="ARBA" id="ARBA00022723"/>
    </source>
</evidence>
<keyword evidence="10" id="KW-1185">Reference proteome</keyword>
<dbReference type="STRING" id="67767.A0A0J7KIH0"/>
<comment type="cofactor">
    <cofactor evidence="1">
        <name>Mg(2+)</name>
        <dbReference type="ChEBI" id="CHEBI:18420"/>
    </cofactor>
</comment>
<evidence type="ECO:0000313" key="10">
    <source>
        <dbReference type="Proteomes" id="UP000036403"/>
    </source>
</evidence>